<gene>
    <name evidence="1" type="ORF">PENFLA_c020G04877</name>
</gene>
<dbReference type="AlphaFoldDB" id="A0A1V6SXT3"/>
<dbReference type="EMBL" id="MLQL01000020">
    <property type="protein sequence ID" value="OQE18837.1"/>
    <property type="molecule type" value="Genomic_DNA"/>
</dbReference>
<reference evidence="2" key="1">
    <citation type="journal article" date="2017" name="Nat. Microbiol.">
        <title>Global analysis of biosynthetic gene clusters reveals vast potential of secondary metabolite production in Penicillium species.</title>
        <authorList>
            <person name="Nielsen J.C."/>
            <person name="Grijseels S."/>
            <person name="Prigent S."/>
            <person name="Ji B."/>
            <person name="Dainat J."/>
            <person name="Nielsen K.F."/>
            <person name="Frisvad J.C."/>
            <person name="Workman M."/>
            <person name="Nielsen J."/>
        </authorList>
    </citation>
    <scope>NUCLEOTIDE SEQUENCE [LARGE SCALE GENOMIC DNA]</scope>
    <source>
        <strain evidence="2">IBT 14082</strain>
    </source>
</reference>
<protein>
    <submittedName>
        <fullName evidence="1">Uncharacterized protein</fullName>
    </submittedName>
</protein>
<dbReference type="Proteomes" id="UP000191342">
    <property type="component" value="Unassembled WGS sequence"/>
</dbReference>
<keyword evidence="2" id="KW-1185">Reference proteome</keyword>
<dbReference type="OrthoDB" id="10422383at2759"/>
<name>A0A1V6SXT3_9EURO</name>
<comment type="caution">
    <text evidence="1">The sequence shown here is derived from an EMBL/GenBank/DDBJ whole genome shotgun (WGS) entry which is preliminary data.</text>
</comment>
<sequence length="166" mass="18968">MAILTSHTTQGREISSTQCIPMVTQVAIVCPPPKYRVRTQRGTKLSRNCSRWTDRPAKIGRRHPQPQHHHFPQGIGAMRPSTQNWFDWLFINKSNGMRFSLDSIVSPTQFIKEPSLTIQSAVGDRLLRLIEAVTTVWGILNLPLDTACCEWRALSQEADLERLRTY</sequence>
<accession>A0A1V6SXT3</accession>
<organism evidence="1 2">
    <name type="scientific">Penicillium flavigenum</name>
    <dbReference type="NCBI Taxonomy" id="254877"/>
    <lineage>
        <taxon>Eukaryota</taxon>
        <taxon>Fungi</taxon>
        <taxon>Dikarya</taxon>
        <taxon>Ascomycota</taxon>
        <taxon>Pezizomycotina</taxon>
        <taxon>Eurotiomycetes</taxon>
        <taxon>Eurotiomycetidae</taxon>
        <taxon>Eurotiales</taxon>
        <taxon>Aspergillaceae</taxon>
        <taxon>Penicillium</taxon>
    </lineage>
</organism>
<evidence type="ECO:0000313" key="2">
    <source>
        <dbReference type="Proteomes" id="UP000191342"/>
    </source>
</evidence>
<evidence type="ECO:0000313" key="1">
    <source>
        <dbReference type="EMBL" id="OQE18837.1"/>
    </source>
</evidence>
<proteinExistence type="predicted"/>